<dbReference type="InterPro" id="IPR001792">
    <property type="entry name" value="Acylphosphatase-like_dom"/>
</dbReference>
<accession>A0ABP1DXV0</accession>
<reference evidence="9" key="1">
    <citation type="submission" date="2024-04" db="EMBL/GenBank/DDBJ databases">
        <authorList>
            <person name="Shaw F."/>
            <person name="Minotto A."/>
        </authorList>
    </citation>
    <scope>NUCLEOTIDE SEQUENCE [LARGE SCALE GENOMIC DNA]</scope>
</reference>
<dbReference type="PANTHER" id="PTHR10029:SF3">
    <property type="entry name" value="ACYLPHOSPHATASE-RELATED"/>
    <property type="match status" value="1"/>
</dbReference>
<evidence type="ECO:0000256" key="5">
    <source>
        <dbReference type="PROSITE-ProRule" id="PRU00520"/>
    </source>
</evidence>
<comment type="similarity">
    <text evidence="1 6">Belongs to the acylphosphatase family.</text>
</comment>
<sequence length="95" mass="10633">MALRSFHYVVSGIVQGVGFRMFLRRKADAHGIVGWTQNDAFGNVVGVAQGQEDALAKFKGYLCNGPSRARVTDVRFTEDKVIPKLEFDRFDIRLA</sequence>
<keyword evidence="3 5" id="KW-0378">Hydrolase</keyword>
<proteinExistence type="inferred from homology"/>
<name>A0ABP1DXV0_9APHY</name>
<dbReference type="PROSITE" id="PS00150">
    <property type="entry name" value="ACYLPHOSPHATASE_1"/>
    <property type="match status" value="1"/>
</dbReference>
<dbReference type="Gene3D" id="3.30.70.100">
    <property type="match status" value="1"/>
</dbReference>
<feature type="active site" evidence="5">
    <location>
        <position position="38"/>
    </location>
</feature>
<protein>
    <recommendedName>
        <fullName evidence="2 5">acylphosphatase</fullName>
        <ecNumber evidence="2 5">3.6.1.7</ecNumber>
    </recommendedName>
</protein>
<gene>
    <name evidence="8" type="ORF">GFSPODELE1_LOCUS8643</name>
</gene>
<evidence type="ECO:0000313" key="9">
    <source>
        <dbReference type="Proteomes" id="UP001497453"/>
    </source>
</evidence>
<dbReference type="SUPFAM" id="SSF54975">
    <property type="entry name" value="Acylphosphatase/BLUF domain-like"/>
    <property type="match status" value="1"/>
</dbReference>
<dbReference type="InterPro" id="IPR020456">
    <property type="entry name" value="Acylphosphatase"/>
</dbReference>
<comment type="catalytic activity">
    <reaction evidence="4 5">
        <text>an acyl phosphate + H2O = a carboxylate + phosphate + H(+)</text>
        <dbReference type="Rhea" id="RHEA:14965"/>
        <dbReference type="ChEBI" id="CHEBI:15377"/>
        <dbReference type="ChEBI" id="CHEBI:15378"/>
        <dbReference type="ChEBI" id="CHEBI:29067"/>
        <dbReference type="ChEBI" id="CHEBI:43474"/>
        <dbReference type="ChEBI" id="CHEBI:59918"/>
        <dbReference type="EC" id="3.6.1.7"/>
    </reaction>
</comment>
<dbReference type="PRINTS" id="PR00112">
    <property type="entry name" value="ACYLPHPHTASE"/>
</dbReference>
<dbReference type="Pfam" id="PF00708">
    <property type="entry name" value="Acylphosphatase"/>
    <property type="match status" value="1"/>
</dbReference>
<feature type="domain" description="Acylphosphatase-like" evidence="7">
    <location>
        <begin position="5"/>
        <end position="94"/>
    </location>
</feature>
<dbReference type="PANTHER" id="PTHR10029">
    <property type="entry name" value="ACYLPHOSPHATASE"/>
    <property type="match status" value="1"/>
</dbReference>
<dbReference type="InterPro" id="IPR036046">
    <property type="entry name" value="Acylphosphatase-like_dom_sf"/>
</dbReference>
<evidence type="ECO:0000256" key="2">
    <source>
        <dbReference type="ARBA" id="ARBA00012150"/>
    </source>
</evidence>
<dbReference type="PROSITE" id="PS51160">
    <property type="entry name" value="ACYLPHOSPHATASE_3"/>
    <property type="match status" value="1"/>
</dbReference>
<evidence type="ECO:0000256" key="3">
    <source>
        <dbReference type="ARBA" id="ARBA00022801"/>
    </source>
</evidence>
<evidence type="ECO:0000313" key="8">
    <source>
        <dbReference type="EMBL" id="CAL1712057.1"/>
    </source>
</evidence>
<evidence type="ECO:0000256" key="6">
    <source>
        <dbReference type="RuleBase" id="RU004168"/>
    </source>
</evidence>
<evidence type="ECO:0000256" key="4">
    <source>
        <dbReference type="ARBA" id="ARBA00047645"/>
    </source>
</evidence>
<dbReference type="Proteomes" id="UP001497453">
    <property type="component" value="Chromosome 6"/>
</dbReference>
<evidence type="ECO:0000256" key="1">
    <source>
        <dbReference type="ARBA" id="ARBA00005614"/>
    </source>
</evidence>
<dbReference type="InterPro" id="IPR017968">
    <property type="entry name" value="Acylphosphatase_CS"/>
</dbReference>
<dbReference type="EMBL" id="OZ037949">
    <property type="protein sequence ID" value="CAL1712057.1"/>
    <property type="molecule type" value="Genomic_DNA"/>
</dbReference>
<feature type="active site" evidence="5">
    <location>
        <position position="20"/>
    </location>
</feature>
<evidence type="ECO:0000259" key="7">
    <source>
        <dbReference type="PROSITE" id="PS51160"/>
    </source>
</evidence>
<keyword evidence="9" id="KW-1185">Reference proteome</keyword>
<dbReference type="EC" id="3.6.1.7" evidence="2 5"/>
<organism evidence="8 9">
    <name type="scientific">Somion occarium</name>
    <dbReference type="NCBI Taxonomy" id="3059160"/>
    <lineage>
        <taxon>Eukaryota</taxon>
        <taxon>Fungi</taxon>
        <taxon>Dikarya</taxon>
        <taxon>Basidiomycota</taxon>
        <taxon>Agaricomycotina</taxon>
        <taxon>Agaricomycetes</taxon>
        <taxon>Polyporales</taxon>
        <taxon>Cerrenaceae</taxon>
        <taxon>Somion</taxon>
    </lineage>
</organism>